<dbReference type="Proteomes" id="UP001177260">
    <property type="component" value="Unassembled WGS sequence"/>
</dbReference>
<organism evidence="1 2">
    <name type="scientific">Aspergillus melleus</name>
    <dbReference type="NCBI Taxonomy" id="138277"/>
    <lineage>
        <taxon>Eukaryota</taxon>
        <taxon>Fungi</taxon>
        <taxon>Dikarya</taxon>
        <taxon>Ascomycota</taxon>
        <taxon>Pezizomycotina</taxon>
        <taxon>Eurotiomycetes</taxon>
        <taxon>Eurotiomycetidae</taxon>
        <taxon>Eurotiales</taxon>
        <taxon>Aspergillaceae</taxon>
        <taxon>Aspergillus</taxon>
        <taxon>Aspergillus subgen. Circumdati</taxon>
    </lineage>
</organism>
<keyword evidence="2" id="KW-1185">Reference proteome</keyword>
<accession>A0ACC3AYQ5</accession>
<evidence type="ECO:0000313" key="1">
    <source>
        <dbReference type="EMBL" id="KAK1143059.1"/>
    </source>
</evidence>
<comment type="caution">
    <text evidence="1">The sequence shown here is derived from an EMBL/GenBank/DDBJ whole genome shotgun (WGS) entry which is preliminary data.</text>
</comment>
<reference evidence="1 2" key="1">
    <citation type="journal article" date="2023" name="ACS Omega">
        <title>Identification of the Neoaspergillic Acid Biosynthesis Gene Cluster by Establishing an In Vitro CRISPR-Ribonucleoprotein Genetic System in Aspergillus melleus.</title>
        <authorList>
            <person name="Yuan B."/>
            <person name="Grau M.F."/>
            <person name="Murata R.M."/>
            <person name="Torok T."/>
            <person name="Venkateswaran K."/>
            <person name="Stajich J.E."/>
            <person name="Wang C.C.C."/>
        </authorList>
    </citation>
    <scope>NUCLEOTIDE SEQUENCE [LARGE SCALE GENOMIC DNA]</scope>
    <source>
        <strain evidence="1 2">IMV 1140</strain>
    </source>
</reference>
<evidence type="ECO:0000313" key="2">
    <source>
        <dbReference type="Proteomes" id="UP001177260"/>
    </source>
</evidence>
<protein>
    <submittedName>
        <fullName evidence="1">Uncharacterized protein</fullName>
    </submittedName>
</protein>
<name>A0ACC3AYQ5_9EURO</name>
<sequence length="184" mass="21575">MEYDDVAWEQSDQVFDDFKKKITSPDVLLAVTRFMASLRDWVRPIDRARIAGVGAFNLCFRRPRGIPDWTETYRPRLETFLRVLKCREDAAIADGILVEGQRMSERMRESWEHGDVWVNYSARKSWALDDVWPMIDAKLFGGDALLHGEERLKLLGEEDREAMGPFIQKKLEDRKQRKLDGWDP</sequence>
<proteinExistence type="predicted"/>
<dbReference type="EMBL" id="JAOPJF010000044">
    <property type="protein sequence ID" value="KAK1143059.1"/>
    <property type="molecule type" value="Genomic_DNA"/>
</dbReference>
<gene>
    <name evidence="1" type="ORF">N8T08_007125</name>
</gene>